<dbReference type="STRING" id="196109.A0A136IJJ4"/>
<dbReference type="PRINTS" id="PR00081">
    <property type="entry name" value="GDHRDH"/>
</dbReference>
<dbReference type="AlphaFoldDB" id="A0A136IJJ4"/>
<dbReference type="EMBL" id="KQ964296">
    <property type="protein sequence ID" value="KXJ85111.1"/>
    <property type="molecule type" value="Genomic_DNA"/>
</dbReference>
<gene>
    <name evidence="5" type="ORF">Micbo1qcDRAFT_224811</name>
</gene>
<dbReference type="InterPro" id="IPR057326">
    <property type="entry name" value="KR_dom"/>
</dbReference>
<accession>A0A136IJJ4</accession>
<dbReference type="InParanoid" id="A0A136IJJ4"/>
<sequence length="284" mass="30943">MSTPKVWIITGCSSGFGKSIALHAHSCGDYVIATARNPAKMDDLKAVGIDTLAFDVTAPLSELKTLAERAFNLHGRIDYLVNNAGYFATGSLEEATPEETQAQFNTNVFGLLNTMRAFLPYMRAARSGVIANFSSMAAWVGWPGTGLYCASKWAATGLSETMTEELKEFGIKVVCIEPGYFRSNVLKIGSRILRKQTIADYEGDTAARKNEALMIAYDGKQAGDVEKGSKIVVDLLTGRLGKDIPVRLILGPDAYQYVKAKCDGTMSLLDEWKDITDKTDLDVQ</sequence>
<reference evidence="6" key="1">
    <citation type="submission" date="2016-02" db="EMBL/GenBank/DDBJ databases">
        <title>Draft genome sequence of Microdochium bolleyi, a fungal endophyte of beachgrass.</title>
        <authorList>
            <consortium name="DOE Joint Genome Institute"/>
            <person name="David A.S."/>
            <person name="May G."/>
            <person name="Haridas S."/>
            <person name="Lim J."/>
            <person name="Wang M."/>
            <person name="Labutti K."/>
            <person name="Lipzen A."/>
            <person name="Barry K."/>
            <person name="Grigoriev I.V."/>
        </authorList>
    </citation>
    <scope>NUCLEOTIDE SEQUENCE [LARGE SCALE GENOMIC DNA]</scope>
    <source>
        <strain evidence="6">J235TASD1</strain>
    </source>
</reference>
<evidence type="ECO:0000313" key="5">
    <source>
        <dbReference type="EMBL" id="KXJ85111.1"/>
    </source>
</evidence>
<dbReference type="Pfam" id="PF00106">
    <property type="entry name" value="adh_short"/>
    <property type="match status" value="1"/>
</dbReference>
<dbReference type="GO" id="GO:0016491">
    <property type="term" value="F:oxidoreductase activity"/>
    <property type="evidence" value="ECO:0007669"/>
    <property type="project" value="UniProtKB-KW"/>
</dbReference>
<dbReference type="SUPFAM" id="SSF51735">
    <property type="entry name" value="NAD(P)-binding Rossmann-fold domains"/>
    <property type="match status" value="1"/>
</dbReference>
<dbReference type="PRINTS" id="PR00080">
    <property type="entry name" value="SDRFAMILY"/>
</dbReference>
<evidence type="ECO:0000313" key="6">
    <source>
        <dbReference type="Proteomes" id="UP000070501"/>
    </source>
</evidence>
<dbReference type="InterPro" id="IPR051911">
    <property type="entry name" value="SDR_oxidoreductase"/>
</dbReference>
<proteinExistence type="inferred from homology"/>
<protein>
    <submittedName>
        <fullName evidence="5">Putative oxidoreductase,short chain dehydrogenase</fullName>
    </submittedName>
</protein>
<dbReference type="OrthoDB" id="1274115at2759"/>
<name>A0A136IJJ4_9PEZI</name>
<evidence type="ECO:0000256" key="3">
    <source>
        <dbReference type="RuleBase" id="RU000363"/>
    </source>
</evidence>
<dbReference type="CDD" id="cd05374">
    <property type="entry name" value="17beta-HSD-like_SDR_c"/>
    <property type="match status" value="1"/>
</dbReference>
<keyword evidence="6" id="KW-1185">Reference proteome</keyword>
<evidence type="ECO:0000259" key="4">
    <source>
        <dbReference type="SMART" id="SM00822"/>
    </source>
</evidence>
<dbReference type="Proteomes" id="UP000070501">
    <property type="component" value="Unassembled WGS sequence"/>
</dbReference>
<evidence type="ECO:0000256" key="2">
    <source>
        <dbReference type="ARBA" id="ARBA00023002"/>
    </source>
</evidence>
<dbReference type="InterPro" id="IPR036291">
    <property type="entry name" value="NAD(P)-bd_dom_sf"/>
</dbReference>
<feature type="domain" description="Ketoreductase" evidence="4">
    <location>
        <begin position="5"/>
        <end position="201"/>
    </location>
</feature>
<comment type="similarity">
    <text evidence="1 3">Belongs to the short-chain dehydrogenases/reductases (SDR) family.</text>
</comment>
<dbReference type="InterPro" id="IPR002347">
    <property type="entry name" value="SDR_fam"/>
</dbReference>
<dbReference type="Gene3D" id="3.40.50.720">
    <property type="entry name" value="NAD(P)-binding Rossmann-like Domain"/>
    <property type="match status" value="1"/>
</dbReference>
<dbReference type="PANTHER" id="PTHR43976">
    <property type="entry name" value="SHORT CHAIN DEHYDROGENASE"/>
    <property type="match status" value="1"/>
</dbReference>
<evidence type="ECO:0000256" key="1">
    <source>
        <dbReference type="ARBA" id="ARBA00006484"/>
    </source>
</evidence>
<organism evidence="5 6">
    <name type="scientific">Microdochium bolleyi</name>
    <dbReference type="NCBI Taxonomy" id="196109"/>
    <lineage>
        <taxon>Eukaryota</taxon>
        <taxon>Fungi</taxon>
        <taxon>Dikarya</taxon>
        <taxon>Ascomycota</taxon>
        <taxon>Pezizomycotina</taxon>
        <taxon>Sordariomycetes</taxon>
        <taxon>Xylariomycetidae</taxon>
        <taxon>Xylariales</taxon>
        <taxon>Microdochiaceae</taxon>
        <taxon>Microdochium</taxon>
    </lineage>
</organism>
<dbReference type="SMART" id="SM00822">
    <property type="entry name" value="PKS_KR"/>
    <property type="match status" value="1"/>
</dbReference>
<dbReference type="PANTHER" id="PTHR43976:SF16">
    <property type="entry name" value="SHORT-CHAIN DEHYDROGENASE_REDUCTASE FAMILY PROTEIN"/>
    <property type="match status" value="1"/>
</dbReference>
<keyword evidence="2" id="KW-0560">Oxidoreductase</keyword>